<keyword evidence="2" id="KW-1185">Reference proteome</keyword>
<comment type="caution">
    <text evidence="1">The sequence shown here is derived from an EMBL/GenBank/DDBJ whole genome shotgun (WGS) entry which is preliminary data.</text>
</comment>
<dbReference type="AlphaFoldDB" id="A0A834W356"/>
<dbReference type="PANTHER" id="PTHR46087:SF9">
    <property type="entry name" value="ARM REPEAT SUPERFAMILY PROTEIN"/>
    <property type="match status" value="1"/>
</dbReference>
<dbReference type="InterPro" id="IPR049152">
    <property type="entry name" value="EFR3-like_ARM"/>
</dbReference>
<dbReference type="InterPro" id="IPR055296">
    <property type="entry name" value="SRL2-like"/>
</dbReference>
<dbReference type="InterPro" id="IPR016024">
    <property type="entry name" value="ARM-type_fold"/>
</dbReference>
<evidence type="ECO:0000313" key="2">
    <source>
        <dbReference type="Proteomes" id="UP000634136"/>
    </source>
</evidence>
<name>A0A834W356_9FABA</name>
<dbReference type="Pfam" id="PF21052">
    <property type="entry name" value="EFR3_ARM"/>
    <property type="match status" value="1"/>
</dbReference>
<dbReference type="Proteomes" id="UP000634136">
    <property type="component" value="Unassembled WGS sequence"/>
</dbReference>
<dbReference type="OrthoDB" id="19232at2759"/>
<sequence>MATVSGVVSRQVLPACGNLCFFCPSLRARSRQPVKRYKKLIADIFPRNQEEGPNDRKIGKLCDYAGKNPLRIPKITNTLEQKCYKELRIENFRSTKIVMCIYRKLLVSCKEQMPLFASSLLTIIHTLLDQTRQDEIRIIGCQTLFDFVNNQIDGTYLFNLESFIPKLCQLAQELGEDDRGRNLRSAGLQVLSSMVWFMGEHSHISVEFDNIVSVVLENYQCHGKDSESLDHEQHGAQNMWVQEVMKDEGHVAPLPDVKMRIPSWRKIVNNKGEVNVTMEDAKNPSFWSGVCLGNMANLAKEGSTVRRVMESLFRYCDYGNSWSMDQGIAYSVLKDMLLLMDGSGKNSHVLLSILIKHLDNKVVLKQPKVQLDIVEVTSSLAKHAKVQPSSAIVSALSDLMRHLRKSTQCLLDTSLDTDIISWNKNFREAVDECLVQLSIKVGEAGPILEVMGVMLENISTITAISRTTISAVYRTAQIVASLPNLSYQKKGFPETLLHQLALAMVHPDPETRVGAHRIFSVVLVPTSVFPRPCTAVSNSKKALMVPRTISRTVSVFSSSAALFEKLRHEKCSSRENLCLDDKDIIAEDKETANSNGGMMNRLKSTYSRVYSMKNPSQPSAGDGNFESNANTNLATSLRLSSHQINLLLSSIWAQSISPGNMPENYEAIAHTYGLVLLFSRAKNSFPEILVRSFQLAFSLWNISLKNGGLLPPSQRRSLYTMAISMILFSSKTYNLAPLVHNAKAVLTEKKVDPFLHMVGDHKLQAVSSEPDNLTINYGSKEDNDRALNTLSELLTTKHQTQEFFASEIVRSLESLSEPAFSSIREKLREGFSADDLCQFGSQLTAGLPKNDTSILSTDDDLIPDSFDNQTKNNSDMAMEIPSLLSANQLLESVLDTSDQVERISESTACDVPYKDMAQNCEALLMGKHYMSSLMSTHLKQESLIDFPSQNHDDGSRNMDLLPNTDLGPRKVDKLFFDENLNADLHKPTPVPCATEYEYQNHPHSFQLPASSPYDNFLKAAGC</sequence>
<accession>A0A834W356</accession>
<dbReference type="SUPFAM" id="SSF48371">
    <property type="entry name" value="ARM repeat"/>
    <property type="match status" value="1"/>
</dbReference>
<proteinExistence type="predicted"/>
<organism evidence="1 2">
    <name type="scientific">Senna tora</name>
    <dbReference type="NCBI Taxonomy" id="362788"/>
    <lineage>
        <taxon>Eukaryota</taxon>
        <taxon>Viridiplantae</taxon>
        <taxon>Streptophyta</taxon>
        <taxon>Embryophyta</taxon>
        <taxon>Tracheophyta</taxon>
        <taxon>Spermatophyta</taxon>
        <taxon>Magnoliopsida</taxon>
        <taxon>eudicotyledons</taxon>
        <taxon>Gunneridae</taxon>
        <taxon>Pentapetalae</taxon>
        <taxon>rosids</taxon>
        <taxon>fabids</taxon>
        <taxon>Fabales</taxon>
        <taxon>Fabaceae</taxon>
        <taxon>Caesalpinioideae</taxon>
        <taxon>Cassia clade</taxon>
        <taxon>Senna</taxon>
    </lineage>
</organism>
<gene>
    <name evidence="1" type="ORF">G2W53_043192</name>
</gene>
<dbReference type="PANTHER" id="PTHR46087">
    <property type="entry name" value="PUTATIVE, EXPRESSED-RELATED"/>
    <property type="match status" value="1"/>
</dbReference>
<protein>
    <submittedName>
        <fullName evidence="1">Protein EFR3-like protein B</fullName>
    </submittedName>
</protein>
<dbReference type="EMBL" id="JAAIUW010000013">
    <property type="protein sequence ID" value="KAF7804081.1"/>
    <property type="molecule type" value="Genomic_DNA"/>
</dbReference>
<evidence type="ECO:0000313" key="1">
    <source>
        <dbReference type="EMBL" id="KAF7804081.1"/>
    </source>
</evidence>
<reference evidence="1" key="1">
    <citation type="submission" date="2020-09" db="EMBL/GenBank/DDBJ databases">
        <title>Genome-Enabled Discovery of Anthraquinone Biosynthesis in Senna tora.</title>
        <authorList>
            <person name="Kang S.-H."/>
            <person name="Pandey R.P."/>
            <person name="Lee C.-M."/>
            <person name="Sim J.-S."/>
            <person name="Jeong J.-T."/>
            <person name="Choi B.-S."/>
            <person name="Jung M."/>
            <person name="Ginzburg D."/>
            <person name="Zhao K."/>
            <person name="Won S.Y."/>
            <person name="Oh T.-J."/>
            <person name="Yu Y."/>
            <person name="Kim N.-H."/>
            <person name="Lee O.R."/>
            <person name="Lee T.-H."/>
            <person name="Bashyal P."/>
            <person name="Kim T.-S."/>
            <person name="Lee W.-H."/>
            <person name="Kawkins C."/>
            <person name="Kim C.-K."/>
            <person name="Kim J.S."/>
            <person name="Ahn B.O."/>
            <person name="Rhee S.Y."/>
            <person name="Sohng J.K."/>
        </authorList>
    </citation>
    <scope>NUCLEOTIDE SEQUENCE</scope>
    <source>
        <tissue evidence="1">Leaf</tissue>
    </source>
</reference>